<keyword evidence="4" id="KW-1185">Reference proteome</keyword>
<dbReference type="InterPro" id="IPR007999">
    <property type="entry name" value="DUF745"/>
</dbReference>
<organism evidence="3 4">
    <name type="scientific">Ceutorhynchus assimilis</name>
    <name type="common">cabbage seed weevil</name>
    <dbReference type="NCBI Taxonomy" id="467358"/>
    <lineage>
        <taxon>Eukaryota</taxon>
        <taxon>Metazoa</taxon>
        <taxon>Ecdysozoa</taxon>
        <taxon>Arthropoda</taxon>
        <taxon>Hexapoda</taxon>
        <taxon>Insecta</taxon>
        <taxon>Pterygota</taxon>
        <taxon>Neoptera</taxon>
        <taxon>Endopterygota</taxon>
        <taxon>Coleoptera</taxon>
        <taxon>Polyphaga</taxon>
        <taxon>Cucujiformia</taxon>
        <taxon>Curculionidae</taxon>
        <taxon>Ceutorhynchinae</taxon>
        <taxon>Ceutorhynchus</taxon>
    </lineage>
</organism>
<dbReference type="EMBL" id="OU892287">
    <property type="protein sequence ID" value="CAG9762571.1"/>
    <property type="molecule type" value="Genomic_DNA"/>
</dbReference>
<name>A0A9N9QFH8_9CUCU</name>
<dbReference type="Pfam" id="PF05335">
    <property type="entry name" value="DUF745"/>
    <property type="match status" value="2"/>
</dbReference>
<dbReference type="PANTHER" id="PTHR37161">
    <property type="entry name" value="HDC10475"/>
    <property type="match status" value="1"/>
</dbReference>
<dbReference type="PANTHER" id="PTHR37161:SF2">
    <property type="entry name" value="AT11648P-RELATED"/>
    <property type="match status" value="1"/>
</dbReference>
<dbReference type="AlphaFoldDB" id="A0A9N9QFH8"/>
<dbReference type="OrthoDB" id="7868124at2759"/>
<dbReference type="Proteomes" id="UP001152799">
    <property type="component" value="Chromosome 11"/>
</dbReference>
<keyword evidence="1" id="KW-0175">Coiled coil</keyword>
<protein>
    <submittedName>
        <fullName evidence="3">Uncharacterized protein</fullName>
    </submittedName>
</protein>
<feature type="signal peptide" evidence="2">
    <location>
        <begin position="1"/>
        <end position="18"/>
    </location>
</feature>
<feature type="coiled-coil region" evidence="1">
    <location>
        <begin position="205"/>
        <end position="253"/>
    </location>
</feature>
<sequence length="288" mass="31471">MKFNFLIIHFFLIYTILAKDEMTISEMGDEKKKKNLGQQAANIAQKAATDAKAAQDAMQQAGAQAARQVKTQLAEKAAEAAKSALAALAGKEELVQKLKEQLKEAEVVVNEEASNLQQLQQTVQAASKAAQQAQTALKLLQTTLQLTQGKCCQCKDIVGKLQLITEVNTDIFTTLNDIPFVVGDNNAHKCNTNKKGNAGNSQHALEGSQDQLADKEELVEAAKGRVDQLNKDLRLAKIELAKTRDSAKKAEQSAVDAKQLAARNTNRKKRSMPILLANRFGLIETYQL</sequence>
<evidence type="ECO:0000256" key="1">
    <source>
        <dbReference type="SAM" id="Coils"/>
    </source>
</evidence>
<gene>
    <name evidence="3" type="ORF">CEUTPL_LOCUS3248</name>
</gene>
<evidence type="ECO:0000256" key="2">
    <source>
        <dbReference type="SAM" id="SignalP"/>
    </source>
</evidence>
<keyword evidence="2" id="KW-0732">Signal</keyword>
<proteinExistence type="predicted"/>
<feature type="chain" id="PRO_5040202822" evidence="2">
    <location>
        <begin position="19"/>
        <end position="288"/>
    </location>
</feature>
<reference evidence="3" key="1">
    <citation type="submission" date="2022-01" db="EMBL/GenBank/DDBJ databases">
        <authorList>
            <person name="King R."/>
        </authorList>
    </citation>
    <scope>NUCLEOTIDE SEQUENCE</scope>
</reference>
<evidence type="ECO:0000313" key="3">
    <source>
        <dbReference type="EMBL" id="CAG9762571.1"/>
    </source>
</evidence>
<evidence type="ECO:0000313" key="4">
    <source>
        <dbReference type="Proteomes" id="UP001152799"/>
    </source>
</evidence>
<feature type="coiled-coil region" evidence="1">
    <location>
        <begin position="81"/>
        <end position="136"/>
    </location>
</feature>
<accession>A0A9N9QFH8</accession>